<dbReference type="PANTHER" id="PTHR34071">
    <property type="entry name" value="5-NITROIMIDAZOLE ANTIBIOTICS RESISTANCE PROTEIN, NIMA-FAMILY-RELATED PROTEIN-RELATED"/>
    <property type="match status" value="1"/>
</dbReference>
<dbReference type="InterPro" id="IPR024747">
    <property type="entry name" value="Pyridox_Oxase-rel"/>
</dbReference>
<dbReference type="AlphaFoldDB" id="A0A3B0V5R4"/>
<proteinExistence type="predicted"/>
<dbReference type="EMBL" id="UOES01000209">
    <property type="protein sequence ID" value="VAW27296.1"/>
    <property type="molecule type" value="Genomic_DNA"/>
</dbReference>
<sequence length="223" mass="25102">TNLTMPKFEPTKLSKVKRGRNRAGYDKSTVFKILDSHFICHVPYVFEDTPISIPMAYARSGETIYLHGATGNRMLKSIASLKKMSITVTHLDGLVLARSAFHHSINYRSAVVFGTPRIVTEDSEKKHAFEMLLEQMAKGRSEEVRKTNENELKITKVLALNITEASAKIRDGGPIDDEDDYKLEIWAGVVPIKHLYEKEITDTNLAFDLAIPPSVIKLTKNDQ</sequence>
<organism evidence="1">
    <name type="scientific">hydrothermal vent metagenome</name>
    <dbReference type="NCBI Taxonomy" id="652676"/>
    <lineage>
        <taxon>unclassified sequences</taxon>
        <taxon>metagenomes</taxon>
        <taxon>ecological metagenomes</taxon>
    </lineage>
</organism>
<dbReference type="SUPFAM" id="SSF50475">
    <property type="entry name" value="FMN-binding split barrel"/>
    <property type="match status" value="1"/>
</dbReference>
<dbReference type="Gene3D" id="2.30.110.10">
    <property type="entry name" value="Electron Transport, Fmn-binding Protein, Chain A"/>
    <property type="match status" value="1"/>
</dbReference>
<evidence type="ECO:0000313" key="1">
    <source>
        <dbReference type="EMBL" id="VAW27296.1"/>
    </source>
</evidence>
<reference evidence="1" key="1">
    <citation type="submission" date="2018-06" db="EMBL/GenBank/DDBJ databases">
        <authorList>
            <person name="Zhirakovskaya E."/>
        </authorList>
    </citation>
    <scope>NUCLEOTIDE SEQUENCE</scope>
</reference>
<protein>
    <submittedName>
        <fullName evidence="1">Pyridoxamine 5'-phosphate oxidase-related, FMN-binding</fullName>
    </submittedName>
</protein>
<feature type="non-terminal residue" evidence="1">
    <location>
        <position position="1"/>
    </location>
</feature>
<dbReference type="Pfam" id="PF12900">
    <property type="entry name" value="Pyridox_ox_2"/>
    <property type="match status" value="1"/>
</dbReference>
<accession>A0A3B0V5R4</accession>
<gene>
    <name evidence="1" type="ORF">MNBD_BACTEROID06-1816</name>
</gene>
<dbReference type="InterPro" id="IPR012349">
    <property type="entry name" value="Split_barrel_FMN-bd"/>
</dbReference>
<name>A0A3B0V5R4_9ZZZZ</name>
<dbReference type="PANTHER" id="PTHR34071:SF2">
    <property type="entry name" value="FLAVIN-NUCLEOTIDE-BINDING PROTEIN"/>
    <property type="match status" value="1"/>
</dbReference>